<accession>A0A7S1E8E3</accession>
<feature type="domain" description="PTM/DIR17-like Tudor" evidence="2">
    <location>
        <begin position="112"/>
        <end position="156"/>
    </location>
</feature>
<dbReference type="Pfam" id="PF21743">
    <property type="entry name" value="PTM_DIR17_Tudor"/>
    <property type="match status" value="1"/>
</dbReference>
<gene>
    <name evidence="3" type="ORF">TNIT0693_LOCUS3574</name>
</gene>
<sequence>MQMSGKKLLDKQYIKWLSKKKNKSTNAASKMEEMDEDVNSVSEQNRSEAAAKAATYRAAQLHKTNVKAKNAARPGGEKKVTPSKRALSSSSASKQKKTKKVDPKSYINHRLCKFFGDNESDLFFGIIASYDEKVNFWHVDYDDGDEEEYDENDVKQGIALYERNKDLDPTLKQGMGQYS</sequence>
<feature type="region of interest" description="Disordered" evidence="1">
    <location>
        <begin position="19"/>
        <end position="102"/>
    </location>
</feature>
<proteinExistence type="predicted"/>
<dbReference type="AlphaFoldDB" id="A0A7S1E8E3"/>
<feature type="compositionally biased region" description="Low complexity" evidence="1">
    <location>
        <begin position="50"/>
        <end position="59"/>
    </location>
</feature>
<dbReference type="EMBL" id="HBFY01009726">
    <property type="protein sequence ID" value="CAD8967628.1"/>
    <property type="molecule type" value="Transcribed_RNA"/>
</dbReference>
<organism evidence="3">
    <name type="scientific">Thalassionema nitzschioides</name>
    <dbReference type="NCBI Taxonomy" id="33649"/>
    <lineage>
        <taxon>Eukaryota</taxon>
        <taxon>Sar</taxon>
        <taxon>Stramenopiles</taxon>
        <taxon>Ochrophyta</taxon>
        <taxon>Bacillariophyta</taxon>
        <taxon>Fragilariophyceae</taxon>
        <taxon>Fragilariophycidae</taxon>
        <taxon>Thalassionemales</taxon>
        <taxon>Thalassionemataceae</taxon>
        <taxon>Thalassionema</taxon>
    </lineage>
</organism>
<evidence type="ECO:0000256" key="1">
    <source>
        <dbReference type="SAM" id="MobiDB-lite"/>
    </source>
</evidence>
<protein>
    <recommendedName>
        <fullName evidence="2">PTM/DIR17-like Tudor domain-containing protein</fullName>
    </recommendedName>
</protein>
<dbReference type="InterPro" id="IPR047365">
    <property type="entry name" value="Tudor_AtPTM-like"/>
</dbReference>
<evidence type="ECO:0000259" key="2">
    <source>
        <dbReference type="Pfam" id="PF21743"/>
    </source>
</evidence>
<name>A0A7S1E8E3_9STRA</name>
<reference evidence="3" key="1">
    <citation type="submission" date="2021-01" db="EMBL/GenBank/DDBJ databases">
        <authorList>
            <person name="Corre E."/>
            <person name="Pelletier E."/>
            <person name="Niang G."/>
            <person name="Scheremetjew M."/>
            <person name="Finn R."/>
            <person name="Kale V."/>
            <person name="Holt S."/>
            <person name="Cochrane G."/>
            <person name="Meng A."/>
            <person name="Brown T."/>
            <person name="Cohen L."/>
        </authorList>
    </citation>
    <scope>NUCLEOTIDE SEQUENCE</scope>
</reference>
<feature type="compositionally biased region" description="Low complexity" evidence="1">
    <location>
        <begin position="83"/>
        <end position="93"/>
    </location>
</feature>
<evidence type="ECO:0000313" key="3">
    <source>
        <dbReference type="EMBL" id="CAD8967628.1"/>
    </source>
</evidence>